<reference evidence="3 4" key="1">
    <citation type="submission" date="2018-05" db="EMBL/GenBank/DDBJ databases">
        <title>Antimicrobial susceptibility testing and genomic analysis of Arcobacter skirrowii strains and one Arcobacter butzleri isolated from German poultry farms.</title>
        <authorList>
            <person name="Haenel I."/>
            <person name="Hotzel H."/>
            <person name="Tomaso H."/>
            <person name="Busch A."/>
        </authorList>
    </citation>
    <scope>NUCLEOTIDE SEQUENCE [LARGE SCALE GENOMIC DNA]</scope>
    <source>
        <strain evidence="4">v</strain>
    </source>
</reference>
<dbReference type="SUPFAM" id="SSF102405">
    <property type="entry name" value="MCP/YpsA-like"/>
    <property type="match status" value="1"/>
</dbReference>
<accession>A0A2U2C1K4</accession>
<dbReference type="AlphaFoldDB" id="A0A2U2C1K4"/>
<sequence length="261" mass="29255">MINLVNFKIDELNLMKKYPQELYYIGNLELLKKRKISIVGTRRPNSYTKEFTHKLSSKLSQNNICIVSGAAMGVDSIAHSAAGSNNTIAVVANGLDIRYPSVNKNQIADIEKNGLIISSFKEGEKARNYTFVLRNEIVVSLGEKLIVTEADLNSGSITSVEFALKQKKDIYVLAHRINDSLGTNNLLKKGLAKPIYDIDEFIEDFVGVGLLNKNLNSIDEVLEYCKTSPRYDDAILKYSNKILEYELDGKIYIKDGKIFCS</sequence>
<evidence type="ECO:0000313" key="3">
    <source>
        <dbReference type="EMBL" id="PWE22198.1"/>
    </source>
</evidence>
<dbReference type="InterPro" id="IPR003488">
    <property type="entry name" value="DprA"/>
</dbReference>
<dbReference type="PANTHER" id="PTHR43022">
    <property type="entry name" value="PROTEIN SMF"/>
    <property type="match status" value="1"/>
</dbReference>
<evidence type="ECO:0000259" key="2">
    <source>
        <dbReference type="Pfam" id="PF02481"/>
    </source>
</evidence>
<dbReference type="Gene3D" id="3.40.50.450">
    <property type="match status" value="1"/>
</dbReference>
<proteinExistence type="inferred from homology"/>
<name>A0A2U2C1K4_9BACT</name>
<gene>
    <name evidence="3" type="ORF">DF188_03560</name>
</gene>
<organism evidence="3 4">
    <name type="scientific">Aliarcobacter skirrowii</name>
    <dbReference type="NCBI Taxonomy" id="28200"/>
    <lineage>
        <taxon>Bacteria</taxon>
        <taxon>Pseudomonadati</taxon>
        <taxon>Campylobacterota</taxon>
        <taxon>Epsilonproteobacteria</taxon>
        <taxon>Campylobacterales</taxon>
        <taxon>Arcobacteraceae</taxon>
        <taxon>Aliarcobacter</taxon>
    </lineage>
</organism>
<comment type="similarity">
    <text evidence="1">Belongs to the DprA/Smf family.</text>
</comment>
<dbReference type="EMBL" id="QEYI01000002">
    <property type="protein sequence ID" value="PWE22198.1"/>
    <property type="molecule type" value="Genomic_DNA"/>
</dbReference>
<dbReference type="GO" id="GO:0009294">
    <property type="term" value="P:DNA-mediated transformation"/>
    <property type="evidence" value="ECO:0007669"/>
    <property type="project" value="InterPro"/>
</dbReference>
<feature type="domain" description="Smf/DprA SLOG" evidence="2">
    <location>
        <begin position="12"/>
        <end position="205"/>
    </location>
</feature>
<protein>
    <submittedName>
        <fullName evidence="3">DNA-processing protein DprA</fullName>
    </submittedName>
</protein>
<dbReference type="RefSeq" id="WP_109066049.1">
    <property type="nucleotide sequence ID" value="NZ_QEYG01000028.1"/>
</dbReference>
<dbReference type="STRING" id="28200.GCA_001572935_01094"/>
<dbReference type="PANTHER" id="PTHR43022:SF1">
    <property type="entry name" value="PROTEIN SMF"/>
    <property type="match status" value="1"/>
</dbReference>
<evidence type="ECO:0000256" key="1">
    <source>
        <dbReference type="ARBA" id="ARBA00006525"/>
    </source>
</evidence>
<evidence type="ECO:0000313" key="4">
    <source>
        <dbReference type="Proteomes" id="UP000245014"/>
    </source>
</evidence>
<dbReference type="Pfam" id="PF02481">
    <property type="entry name" value="DNA_processg_A"/>
    <property type="match status" value="1"/>
</dbReference>
<dbReference type="InterPro" id="IPR057666">
    <property type="entry name" value="DrpA_SLOG"/>
</dbReference>
<dbReference type="Proteomes" id="UP000245014">
    <property type="component" value="Unassembled WGS sequence"/>
</dbReference>
<comment type="caution">
    <text evidence="3">The sequence shown here is derived from an EMBL/GenBank/DDBJ whole genome shotgun (WGS) entry which is preliminary data.</text>
</comment>